<name>A0A8R7VJG3_TRIUA</name>
<feature type="compositionally biased region" description="Polar residues" evidence="1">
    <location>
        <begin position="358"/>
        <end position="371"/>
    </location>
</feature>
<reference evidence="4" key="1">
    <citation type="journal article" date="2013" name="Nature">
        <title>Draft genome of the wheat A-genome progenitor Triticum urartu.</title>
        <authorList>
            <person name="Ling H.Q."/>
            <person name="Zhao S."/>
            <person name="Liu D."/>
            <person name="Wang J."/>
            <person name="Sun H."/>
            <person name="Zhang C."/>
            <person name="Fan H."/>
            <person name="Li D."/>
            <person name="Dong L."/>
            <person name="Tao Y."/>
            <person name="Gao C."/>
            <person name="Wu H."/>
            <person name="Li Y."/>
            <person name="Cui Y."/>
            <person name="Guo X."/>
            <person name="Zheng S."/>
            <person name="Wang B."/>
            <person name="Yu K."/>
            <person name="Liang Q."/>
            <person name="Yang W."/>
            <person name="Lou X."/>
            <person name="Chen J."/>
            <person name="Feng M."/>
            <person name="Jian J."/>
            <person name="Zhang X."/>
            <person name="Luo G."/>
            <person name="Jiang Y."/>
            <person name="Liu J."/>
            <person name="Wang Z."/>
            <person name="Sha Y."/>
            <person name="Zhang B."/>
            <person name="Wu H."/>
            <person name="Tang D."/>
            <person name="Shen Q."/>
            <person name="Xue P."/>
            <person name="Zou S."/>
            <person name="Wang X."/>
            <person name="Liu X."/>
            <person name="Wang F."/>
            <person name="Yang Y."/>
            <person name="An X."/>
            <person name="Dong Z."/>
            <person name="Zhang K."/>
            <person name="Zhang X."/>
            <person name="Luo M.C."/>
            <person name="Dvorak J."/>
            <person name="Tong Y."/>
            <person name="Wang J."/>
            <person name="Yang H."/>
            <person name="Li Z."/>
            <person name="Wang D."/>
            <person name="Zhang A."/>
            <person name="Wang J."/>
        </authorList>
    </citation>
    <scope>NUCLEOTIDE SEQUENCE</scope>
    <source>
        <strain evidence="4">cv. G1812</strain>
    </source>
</reference>
<dbReference type="PROSITE" id="PS50994">
    <property type="entry name" value="INTEGRASE"/>
    <property type="match status" value="1"/>
</dbReference>
<evidence type="ECO:0000313" key="3">
    <source>
        <dbReference type="EnsemblPlants" id="TuG1812S0002328000.01.T01.s_cds25988"/>
    </source>
</evidence>
<dbReference type="Gene3D" id="3.30.420.10">
    <property type="entry name" value="Ribonuclease H-like superfamily/Ribonuclease H"/>
    <property type="match status" value="1"/>
</dbReference>
<feature type="domain" description="Integrase catalytic" evidence="2">
    <location>
        <begin position="1"/>
        <end position="150"/>
    </location>
</feature>
<dbReference type="InterPro" id="IPR012337">
    <property type="entry name" value="RNaseH-like_sf"/>
</dbReference>
<evidence type="ECO:0000313" key="4">
    <source>
        <dbReference type="Proteomes" id="UP000015106"/>
    </source>
</evidence>
<dbReference type="SUPFAM" id="SSF54160">
    <property type="entry name" value="Chromo domain-like"/>
    <property type="match status" value="1"/>
</dbReference>
<dbReference type="Proteomes" id="UP000015106">
    <property type="component" value="Unassembled WGS sequence"/>
</dbReference>
<dbReference type="InterPro" id="IPR036397">
    <property type="entry name" value="RNaseH_sf"/>
</dbReference>
<accession>A0A8R7VJG3</accession>
<dbReference type="InterPro" id="IPR056924">
    <property type="entry name" value="SH3_Tf2-1"/>
</dbReference>
<dbReference type="GO" id="GO:0003676">
    <property type="term" value="F:nucleic acid binding"/>
    <property type="evidence" value="ECO:0007669"/>
    <property type="project" value="InterPro"/>
</dbReference>
<evidence type="ECO:0000259" key="2">
    <source>
        <dbReference type="PROSITE" id="PS50994"/>
    </source>
</evidence>
<dbReference type="GO" id="GO:0015074">
    <property type="term" value="P:DNA integration"/>
    <property type="evidence" value="ECO:0007669"/>
    <property type="project" value="InterPro"/>
</dbReference>
<evidence type="ECO:0000256" key="1">
    <source>
        <dbReference type="SAM" id="MobiDB-lite"/>
    </source>
</evidence>
<keyword evidence="4" id="KW-1185">Reference proteome</keyword>
<dbReference type="Pfam" id="PF24626">
    <property type="entry name" value="SH3_Tf2-1"/>
    <property type="match status" value="1"/>
</dbReference>
<protein>
    <recommendedName>
        <fullName evidence="2">Integrase catalytic domain-containing protein</fullName>
    </recommendedName>
</protein>
<dbReference type="PANTHER" id="PTHR37984:SF5">
    <property type="entry name" value="PROTEIN NYNRIN-LIKE"/>
    <property type="match status" value="1"/>
</dbReference>
<sequence>MDFVEGLPKSEGYDAIMVVVDRFTKFAHFVPLRHPFTATQLARVFWDNVVKLHSIPASIVSELDKVFTSALWRELLASAGTKLLYSTAYHPQTNGQSERVNQCMEMYLRCAVHDTPRQWRRWLPSAEFWYNSSFHSSLGCSPFKALYGVEANEGSMATWPASQPTLPDGKQWDWSLHQENLRAHLTRAQSKHKKFADRNRTEQVFQVGDQVLLKLQPYVQKLVASCPCPKLAFKFFGPFSVIANIGPSAYKLDLPAGSKIHPVFHASQLKPFTPNYSPVFSELPVITDLSTEETLPMEILDRRMTKKGNAPVIQLQVAWDTVPPSSTTWEDYDVLRRRYPQATIWENEAMKEGVHSQGGENVTTVVHGTTE</sequence>
<dbReference type="EnsemblPlants" id="TuG1812S0002328000.01.T01">
    <property type="protein sequence ID" value="TuG1812S0002328000.01.T01.s_cds25988"/>
    <property type="gene ID" value="TuG1812S0002328000.01"/>
</dbReference>
<dbReference type="InterPro" id="IPR016197">
    <property type="entry name" value="Chromo-like_dom_sf"/>
</dbReference>
<feature type="region of interest" description="Disordered" evidence="1">
    <location>
        <begin position="352"/>
        <end position="371"/>
    </location>
</feature>
<dbReference type="SUPFAM" id="SSF53098">
    <property type="entry name" value="Ribonuclease H-like"/>
    <property type="match status" value="1"/>
</dbReference>
<dbReference type="Gramene" id="TuG1812S0002328000.01.T01">
    <property type="protein sequence ID" value="TuG1812S0002328000.01.T01.s_cds25988"/>
    <property type="gene ID" value="TuG1812S0002328000.01"/>
</dbReference>
<reference evidence="3" key="2">
    <citation type="submission" date="2022-06" db="UniProtKB">
        <authorList>
            <consortium name="EnsemblPlants"/>
        </authorList>
    </citation>
    <scope>IDENTIFICATION</scope>
</reference>
<dbReference type="AlphaFoldDB" id="A0A8R7VJG3"/>
<organism evidence="3 4">
    <name type="scientific">Triticum urartu</name>
    <name type="common">Red wild einkorn</name>
    <name type="synonym">Crithodium urartu</name>
    <dbReference type="NCBI Taxonomy" id="4572"/>
    <lineage>
        <taxon>Eukaryota</taxon>
        <taxon>Viridiplantae</taxon>
        <taxon>Streptophyta</taxon>
        <taxon>Embryophyta</taxon>
        <taxon>Tracheophyta</taxon>
        <taxon>Spermatophyta</taxon>
        <taxon>Magnoliopsida</taxon>
        <taxon>Liliopsida</taxon>
        <taxon>Poales</taxon>
        <taxon>Poaceae</taxon>
        <taxon>BOP clade</taxon>
        <taxon>Pooideae</taxon>
        <taxon>Triticodae</taxon>
        <taxon>Triticeae</taxon>
        <taxon>Triticinae</taxon>
        <taxon>Triticum</taxon>
    </lineage>
</organism>
<dbReference type="PANTHER" id="PTHR37984">
    <property type="entry name" value="PROTEIN CBG26694"/>
    <property type="match status" value="1"/>
</dbReference>
<dbReference type="InterPro" id="IPR050951">
    <property type="entry name" value="Retrovirus_Pol_polyprotein"/>
</dbReference>
<proteinExistence type="predicted"/>
<dbReference type="InterPro" id="IPR001584">
    <property type="entry name" value="Integrase_cat-core"/>
</dbReference>